<feature type="transmembrane region" description="Helical" evidence="6">
    <location>
        <begin position="24"/>
        <end position="40"/>
    </location>
</feature>
<feature type="domain" description="Peptidase S26" evidence="7">
    <location>
        <begin position="24"/>
        <end position="203"/>
    </location>
</feature>
<keyword evidence="4 6" id="KW-0378">Hydrolase</keyword>
<organism evidence="8 9">
    <name type="scientific">Candidatus Mcinerneyibacterium aminivorans</name>
    <dbReference type="NCBI Taxonomy" id="2703815"/>
    <lineage>
        <taxon>Bacteria</taxon>
        <taxon>Candidatus Macinerneyibacteriota</taxon>
        <taxon>Candidatus Mcinerneyibacteria</taxon>
        <taxon>Candidatus Mcinerneyibacteriales</taxon>
        <taxon>Candidatus Mcinerneyibacteriaceae</taxon>
        <taxon>Candidatus Mcinerneyibacterium</taxon>
    </lineage>
</organism>
<dbReference type="InterPro" id="IPR019758">
    <property type="entry name" value="Pept_S26A_signal_pept_1_CS"/>
</dbReference>
<evidence type="ECO:0000259" key="7">
    <source>
        <dbReference type="Pfam" id="PF10502"/>
    </source>
</evidence>
<comment type="similarity">
    <text evidence="2 6">Belongs to the peptidase S26 family.</text>
</comment>
<accession>A0A5D0MH81</accession>
<dbReference type="PROSITE" id="PS00761">
    <property type="entry name" value="SPASE_I_3"/>
    <property type="match status" value="1"/>
</dbReference>
<dbReference type="Gene3D" id="2.10.109.10">
    <property type="entry name" value="Umud Fragment, subunit A"/>
    <property type="match status" value="1"/>
</dbReference>
<protein>
    <recommendedName>
        <fullName evidence="3 6">Signal peptidase I</fullName>
        <ecNumber evidence="3 6">3.4.21.89</ecNumber>
    </recommendedName>
</protein>
<dbReference type="InterPro" id="IPR036286">
    <property type="entry name" value="LexA/Signal_pep-like_sf"/>
</dbReference>
<evidence type="ECO:0000256" key="6">
    <source>
        <dbReference type="RuleBase" id="RU362042"/>
    </source>
</evidence>
<evidence type="ECO:0000256" key="4">
    <source>
        <dbReference type="ARBA" id="ARBA00022801"/>
    </source>
</evidence>
<feature type="active site" evidence="5">
    <location>
        <position position="49"/>
    </location>
</feature>
<dbReference type="PRINTS" id="PR00727">
    <property type="entry name" value="LEADERPTASE"/>
</dbReference>
<feature type="active site" evidence="5">
    <location>
        <position position="119"/>
    </location>
</feature>
<keyword evidence="6" id="KW-0812">Transmembrane</keyword>
<evidence type="ECO:0000256" key="3">
    <source>
        <dbReference type="ARBA" id="ARBA00013208"/>
    </source>
</evidence>
<dbReference type="CDD" id="cd06530">
    <property type="entry name" value="S26_SPase_I"/>
    <property type="match status" value="1"/>
</dbReference>
<comment type="catalytic activity">
    <reaction evidence="1 6">
        <text>Cleavage of hydrophobic, N-terminal signal or leader sequences from secreted and periplasmic proteins.</text>
        <dbReference type="EC" id="3.4.21.89"/>
    </reaction>
</comment>
<keyword evidence="9" id="KW-1185">Reference proteome</keyword>
<dbReference type="GO" id="GO:0004252">
    <property type="term" value="F:serine-type endopeptidase activity"/>
    <property type="evidence" value="ECO:0007669"/>
    <property type="project" value="InterPro"/>
</dbReference>
<evidence type="ECO:0000256" key="2">
    <source>
        <dbReference type="ARBA" id="ARBA00009370"/>
    </source>
</evidence>
<evidence type="ECO:0000256" key="1">
    <source>
        <dbReference type="ARBA" id="ARBA00000677"/>
    </source>
</evidence>
<keyword evidence="6" id="KW-0645">Protease</keyword>
<evidence type="ECO:0000256" key="5">
    <source>
        <dbReference type="PIRSR" id="PIRSR600223-1"/>
    </source>
</evidence>
<dbReference type="InterPro" id="IPR019533">
    <property type="entry name" value="Peptidase_S26"/>
</dbReference>
<dbReference type="Proteomes" id="UP000324143">
    <property type="component" value="Unassembled WGS sequence"/>
</dbReference>
<comment type="subcellular location">
    <subcellularLocation>
        <location evidence="6">Membrane</location>
        <topology evidence="6">Single-pass type II membrane protein</topology>
    </subcellularLocation>
</comment>
<dbReference type="PANTHER" id="PTHR43390">
    <property type="entry name" value="SIGNAL PEPTIDASE I"/>
    <property type="match status" value="1"/>
</dbReference>
<sequence>MIYFLEVIIINKITEFFISLLKDLIWALLVFFLIVKPFLLERSKIPTPSMENTLLVGDYVIVDKFTYGGKIPLTNIRVPGFRNVKKGDIVVFWEPDKSLPGVWDKLFFWRKGNSKRLVKRCVAVGGDTVEIKDKQLYINGELQEEPYVKHSDNDIIPGFLSARDNFGPLTVPEGEFFMMGDNRDNSKDSRFIGCVPKDYVIGSPLIIDFSYDKINNKIRTKRMFKILK</sequence>
<keyword evidence="6" id="KW-1133">Transmembrane helix</keyword>
<keyword evidence="6" id="KW-0472">Membrane</keyword>
<dbReference type="InterPro" id="IPR000223">
    <property type="entry name" value="Pept_S26A_signal_pept_1"/>
</dbReference>
<name>A0A5D0MH81_9BACT</name>
<dbReference type="NCBIfam" id="TIGR02227">
    <property type="entry name" value="sigpep_I_bact"/>
    <property type="match status" value="1"/>
</dbReference>
<dbReference type="AlphaFoldDB" id="A0A5D0MH81"/>
<comment type="caution">
    <text evidence="8">The sequence shown here is derived from an EMBL/GenBank/DDBJ whole genome shotgun (WGS) entry which is preliminary data.</text>
</comment>
<dbReference type="GO" id="GO:0016020">
    <property type="term" value="C:membrane"/>
    <property type="evidence" value="ECO:0007669"/>
    <property type="project" value="UniProtKB-SubCell"/>
</dbReference>
<dbReference type="EMBL" id="VSIX01000065">
    <property type="protein sequence ID" value="TYB30861.1"/>
    <property type="molecule type" value="Genomic_DNA"/>
</dbReference>
<evidence type="ECO:0000313" key="9">
    <source>
        <dbReference type="Proteomes" id="UP000324143"/>
    </source>
</evidence>
<dbReference type="EC" id="3.4.21.89" evidence="3 6"/>
<reference evidence="8" key="1">
    <citation type="submission" date="2019-08" db="EMBL/GenBank/DDBJ databases">
        <title>Genomic characterization of a novel candidate phylum (ARYD3) from a high temperature, high salinity tertiary oil reservoir in north central Oklahoma, USA.</title>
        <authorList>
            <person name="Youssef N.H."/>
            <person name="Yadav A."/>
            <person name="Elshahed M.S."/>
        </authorList>
    </citation>
    <scope>NUCLEOTIDE SEQUENCE [LARGE SCALE GENOMIC DNA]</scope>
    <source>
        <strain evidence="8">ARYD3</strain>
    </source>
</reference>
<dbReference type="Pfam" id="PF10502">
    <property type="entry name" value="Peptidase_S26"/>
    <property type="match status" value="1"/>
</dbReference>
<dbReference type="SUPFAM" id="SSF51306">
    <property type="entry name" value="LexA/Signal peptidase"/>
    <property type="match status" value="1"/>
</dbReference>
<dbReference type="PANTHER" id="PTHR43390:SF1">
    <property type="entry name" value="CHLOROPLAST PROCESSING PEPTIDASE"/>
    <property type="match status" value="1"/>
</dbReference>
<proteinExistence type="inferred from homology"/>
<evidence type="ECO:0000313" key="8">
    <source>
        <dbReference type="EMBL" id="TYB30861.1"/>
    </source>
</evidence>
<dbReference type="GO" id="GO:0009003">
    <property type="term" value="F:signal peptidase activity"/>
    <property type="evidence" value="ECO:0007669"/>
    <property type="project" value="UniProtKB-EC"/>
</dbReference>
<dbReference type="GO" id="GO:0006465">
    <property type="term" value="P:signal peptide processing"/>
    <property type="evidence" value="ECO:0007669"/>
    <property type="project" value="InterPro"/>
</dbReference>
<gene>
    <name evidence="8" type="primary">lepB</name>
    <name evidence="8" type="ORF">FXF47_06660</name>
</gene>